<keyword evidence="3 9" id="KW-0813">Transport</keyword>
<evidence type="ECO:0000256" key="1">
    <source>
        <dbReference type="ARBA" id="ARBA00004429"/>
    </source>
</evidence>
<reference evidence="12 13" key="1">
    <citation type="submission" date="2019-07" db="EMBL/GenBank/DDBJ databases">
        <title>Genome sequencing of lignin-degrading bacterial isolates.</title>
        <authorList>
            <person name="Gladden J."/>
        </authorList>
    </citation>
    <scope>NUCLEOTIDE SEQUENCE [LARGE SCALE GENOMIC DNA]</scope>
    <source>
        <strain evidence="12 13">J11</strain>
    </source>
</reference>
<proteinExistence type="inferred from homology"/>
<dbReference type="InterPro" id="IPR003004">
    <property type="entry name" value="GspF/PilC"/>
</dbReference>
<sequence>MPTMPTIATGRAFGQSANAGAHAMPRFRWTARDGAGKAASGELRAATPADVRAALRVRGLCSIRVSPCPAPRGRRIGAGDTARFTRQLGTLLHAGIPLLQSIDLIARGHANARFARLLSAVRDDIESGSSLAQALRPHPQVFGPLYCNLVEAGEAGGVLPEQLDRLARQLEASIALRARLRAALRYPAVLLAVAAVVLAILGTAVVPAFKDVFASIAGQGADVDASLPALTRLVIAWSDAMAAYWPVLLGLPVLVAATGMRALRHSERAQRLRDRIALRLPVLGGVLRKAVTARWTRTLSTLLQSGLPLMDAMEATGHASGNWAYCDATRRAAHAVASGASLSQALRGAGLFDEMLLQMVQIGEQAGAVDTMLARVADAHERNIDEAVASMAALFEPLIIVVLGVLIGGMVVAMYLPIFQLAQAV</sequence>
<feature type="transmembrane region" description="Helical" evidence="10">
    <location>
        <begin position="398"/>
        <end position="418"/>
    </location>
</feature>
<dbReference type="Pfam" id="PF00482">
    <property type="entry name" value="T2SSF"/>
    <property type="match status" value="2"/>
</dbReference>
<keyword evidence="7 10" id="KW-1133">Transmembrane helix</keyword>
<dbReference type="Proteomes" id="UP000318141">
    <property type="component" value="Unassembled WGS sequence"/>
</dbReference>
<gene>
    <name evidence="12" type="ORF">L602_000900000860</name>
</gene>
<feature type="transmembrane region" description="Helical" evidence="10">
    <location>
        <begin position="243"/>
        <end position="263"/>
    </location>
</feature>
<keyword evidence="13" id="KW-1185">Reference proteome</keyword>
<comment type="similarity">
    <text evidence="2 9">Belongs to the GSP F family.</text>
</comment>
<evidence type="ECO:0000256" key="10">
    <source>
        <dbReference type="SAM" id="Phobius"/>
    </source>
</evidence>
<dbReference type="Gene3D" id="1.20.81.30">
    <property type="entry name" value="Type II secretion system (T2SS), domain F"/>
    <property type="match status" value="2"/>
</dbReference>
<evidence type="ECO:0000313" key="13">
    <source>
        <dbReference type="Proteomes" id="UP000318141"/>
    </source>
</evidence>
<dbReference type="PANTHER" id="PTHR30012:SF7">
    <property type="entry name" value="PROTEIN TRANSPORT PROTEIN HOFC HOMOLOG"/>
    <property type="match status" value="1"/>
</dbReference>
<evidence type="ECO:0000256" key="8">
    <source>
        <dbReference type="ARBA" id="ARBA00023136"/>
    </source>
</evidence>
<organism evidence="12 13">
    <name type="scientific">Cupriavidus gilardii J11</name>
    <dbReference type="NCBI Taxonomy" id="936133"/>
    <lineage>
        <taxon>Bacteria</taxon>
        <taxon>Pseudomonadati</taxon>
        <taxon>Pseudomonadota</taxon>
        <taxon>Betaproteobacteria</taxon>
        <taxon>Burkholderiales</taxon>
        <taxon>Burkholderiaceae</taxon>
        <taxon>Cupriavidus</taxon>
    </lineage>
</organism>
<accession>A0A562B0M2</accession>
<keyword evidence="6 9" id="KW-0812">Transmembrane</keyword>
<feature type="domain" description="Type II secretion system protein GspF" evidence="11">
    <location>
        <begin position="295"/>
        <end position="417"/>
    </location>
</feature>
<dbReference type="AlphaFoldDB" id="A0A562B0M2"/>
<dbReference type="PROSITE" id="PS00874">
    <property type="entry name" value="T2SP_F"/>
    <property type="match status" value="1"/>
</dbReference>
<keyword evidence="5" id="KW-0997">Cell inner membrane</keyword>
<feature type="domain" description="Type II secretion system protein GspF" evidence="11">
    <location>
        <begin position="84"/>
        <end position="207"/>
    </location>
</feature>
<dbReference type="InterPro" id="IPR042094">
    <property type="entry name" value="T2SS_GspF_sf"/>
</dbReference>
<keyword evidence="4" id="KW-1003">Cell membrane</keyword>
<evidence type="ECO:0000256" key="7">
    <source>
        <dbReference type="ARBA" id="ARBA00022989"/>
    </source>
</evidence>
<feature type="transmembrane region" description="Helical" evidence="10">
    <location>
        <begin position="186"/>
        <end position="209"/>
    </location>
</feature>
<dbReference type="FunFam" id="1.20.81.30:FF:000001">
    <property type="entry name" value="Type II secretion system protein F"/>
    <property type="match status" value="2"/>
</dbReference>
<dbReference type="GO" id="GO:0005886">
    <property type="term" value="C:plasma membrane"/>
    <property type="evidence" value="ECO:0007669"/>
    <property type="project" value="UniProtKB-SubCell"/>
</dbReference>
<evidence type="ECO:0000256" key="5">
    <source>
        <dbReference type="ARBA" id="ARBA00022519"/>
    </source>
</evidence>
<evidence type="ECO:0000256" key="9">
    <source>
        <dbReference type="RuleBase" id="RU003923"/>
    </source>
</evidence>
<comment type="subcellular location">
    <subcellularLocation>
        <location evidence="1 9">Cell inner membrane</location>
        <topology evidence="1 9">Multi-pass membrane protein</topology>
    </subcellularLocation>
</comment>
<evidence type="ECO:0000259" key="11">
    <source>
        <dbReference type="Pfam" id="PF00482"/>
    </source>
</evidence>
<evidence type="ECO:0000256" key="4">
    <source>
        <dbReference type="ARBA" id="ARBA00022475"/>
    </source>
</evidence>
<dbReference type="PRINTS" id="PR00812">
    <property type="entry name" value="BCTERIALGSPF"/>
</dbReference>
<protein>
    <submittedName>
        <fullName evidence="12">Type IV pilus assembly protein PilC</fullName>
    </submittedName>
</protein>
<dbReference type="InterPro" id="IPR001992">
    <property type="entry name" value="T2SS_GspF/T4SS_PilC_CS"/>
</dbReference>
<keyword evidence="8 10" id="KW-0472">Membrane</keyword>
<dbReference type="GO" id="GO:0015628">
    <property type="term" value="P:protein secretion by the type II secretion system"/>
    <property type="evidence" value="ECO:0007669"/>
    <property type="project" value="TreeGrafter"/>
</dbReference>
<comment type="caution">
    <text evidence="12">The sequence shown here is derived from an EMBL/GenBank/DDBJ whole genome shotgun (WGS) entry which is preliminary data.</text>
</comment>
<dbReference type="PANTHER" id="PTHR30012">
    <property type="entry name" value="GENERAL SECRETION PATHWAY PROTEIN"/>
    <property type="match status" value="1"/>
</dbReference>
<dbReference type="EMBL" id="VLJN01000067">
    <property type="protein sequence ID" value="TWG78782.1"/>
    <property type="molecule type" value="Genomic_DNA"/>
</dbReference>
<name>A0A562B0M2_9BURK</name>
<evidence type="ECO:0000256" key="2">
    <source>
        <dbReference type="ARBA" id="ARBA00005745"/>
    </source>
</evidence>
<evidence type="ECO:0000256" key="6">
    <source>
        <dbReference type="ARBA" id="ARBA00022692"/>
    </source>
</evidence>
<evidence type="ECO:0000313" key="12">
    <source>
        <dbReference type="EMBL" id="TWG78782.1"/>
    </source>
</evidence>
<evidence type="ECO:0000256" key="3">
    <source>
        <dbReference type="ARBA" id="ARBA00022448"/>
    </source>
</evidence>
<dbReference type="InterPro" id="IPR018076">
    <property type="entry name" value="T2SS_GspF_dom"/>
</dbReference>